<dbReference type="GO" id="GO:0005615">
    <property type="term" value="C:extracellular space"/>
    <property type="evidence" value="ECO:0007669"/>
    <property type="project" value="UniProtKB-KW"/>
</dbReference>
<organism evidence="3 4">
    <name type="scientific">Hemibagrus guttatus</name>
    <dbReference type="NCBI Taxonomy" id="175788"/>
    <lineage>
        <taxon>Eukaryota</taxon>
        <taxon>Metazoa</taxon>
        <taxon>Chordata</taxon>
        <taxon>Craniata</taxon>
        <taxon>Vertebrata</taxon>
        <taxon>Euteleostomi</taxon>
        <taxon>Actinopterygii</taxon>
        <taxon>Neopterygii</taxon>
        <taxon>Teleostei</taxon>
        <taxon>Ostariophysi</taxon>
        <taxon>Siluriformes</taxon>
        <taxon>Bagridae</taxon>
        <taxon>Hemibagrus</taxon>
    </lineage>
</organism>
<feature type="domain" description="Chemokine interleukin-8-like" evidence="2">
    <location>
        <begin position="39"/>
        <end position="101"/>
    </location>
</feature>
<dbReference type="SUPFAM" id="SSF54117">
    <property type="entry name" value="Interleukin 8-like chemokines"/>
    <property type="match status" value="1"/>
</dbReference>
<comment type="caution">
    <text evidence="3">The sequence shown here is derived from an EMBL/GenBank/DDBJ whole genome shotgun (WGS) entry which is preliminary data.</text>
</comment>
<gene>
    <name evidence="3" type="ORF">QTP70_028790</name>
</gene>
<keyword evidence="1" id="KW-0202">Cytokine</keyword>
<dbReference type="InterPro" id="IPR036048">
    <property type="entry name" value="Interleukin_8-like_sf"/>
</dbReference>
<dbReference type="InterPro" id="IPR039809">
    <property type="entry name" value="Chemokine_b/g/d"/>
</dbReference>
<dbReference type="SMART" id="SM00199">
    <property type="entry name" value="SCY"/>
    <property type="match status" value="1"/>
</dbReference>
<reference evidence="3" key="1">
    <citation type="submission" date="2023-06" db="EMBL/GenBank/DDBJ databases">
        <title>Male Hemibagrus guttatus genome.</title>
        <authorList>
            <person name="Bian C."/>
        </authorList>
    </citation>
    <scope>NUCLEOTIDE SEQUENCE</scope>
    <source>
        <strain evidence="3">Male_cb2023</strain>
        <tissue evidence="3">Muscle</tissue>
    </source>
</reference>
<dbReference type="EMBL" id="JAUCMX010000022">
    <property type="protein sequence ID" value="KAK3513675.1"/>
    <property type="molecule type" value="Genomic_DNA"/>
</dbReference>
<keyword evidence="4" id="KW-1185">Reference proteome</keyword>
<dbReference type="GO" id="GO:0008009">
    <property type="term" value="F:chemokine activity"/>
    <property type="evidence" value="ECO:0007669"/>
    <property type="project" value="InterPro"/>
</dbReference>
<dbReference type="PANTHER" id="PTHR12015">
    <property type="entry name" value="SMALL INDUCIBLE CYTOKINE A"/>
    <property type="match status" value="1"/>
</dbReference>
<dbReference type="GO" id="GO:0006955">
    <property type="term" value="P:immune response"/>
    <property type="evidence" value="ECO:0007669"/>
    <property type="project" value="InterPro"/>
</dbReference>
<dbReference type="Proteomes" id="UP001274896">
    <property type="component" value="Unassembled WGS sequence"/>
</dbReference>
<evidence type="ECO:0000259" key="2">
    <source>
        <dbReference type="SMART" id="SM00199"/>
    </source>
</evidence>
<name>A0AAE0UP96_9TELE</name>
<dbReference type="CDD" id="cd00169">
    <property type="entry name" value="Chemokine"/>
    <property type="match status" value="1"/>
</dbReference>
<protein>
    <recommendedName>
        <fullName evidence="2">Chemokine interleukin-8-like domain-containing protein</fullName>
    </recommendedName>
</protein>
<evidence type="ECO:0000256" key="1">
    <source>
        <dbReference type="ARBA" id="ARBA00022514"/>
    </source>
</evidence>
<dbReference type="Gene3D" id="2.40.50.40">
    <property type="match status" value="1"/>
</dbReference>
<evidence type="ECO:0000313" key="4">
    <source>
        <dbReference type="Proteomes" id="UP001274896"/>
    </source>
</evidence>
<accession>A0AAE0UP96</accession>
<dbReference type="InterPro" id="IPR001811">
    <property type="entry name" value="Chemokine_IL8-like_dom"/>
</dbReference>
<dbReference type="Pfam" id="PF00048">
    <property type="entry name" value="IL8"/>
    <property type="match status" value="1"/>
</dbReference>
<evidence type="ECO:0000313" key="3">
    <source>
        <dbReference type="EMBL" id="KAK3513675.1"/>
    </source>
</evidence>
<sequence>MAAREPRRVTGARREPAAACRPDRGAGLVGCRLSPCCSYEDCCLKYTKEIKSSVKKRVISYRRQEQDGGCNLPAIVFKLKSGRQFCAKPGEKWVQDLQKKIHKHPKHPKH</sequence>
<proteinExistence type="predicted"/>
<dbReference type="PANTHER" id="PTHR12015:SF186">
    <property type="entry name" value="C-C MOTIF CHEMOKINE 21-LIKE-RELATED"/>
    <property type="match status" value="1"/>
</dbReference>
<dbReference type="AlphaFoldDB" id="A0AAE0UP96"/>